<organism evidence="1 2">
    <name type="scientific">Beauveria asiatica</name>
    <dbReference type="NCBI Taxonomy" id="1069075"/>
    <lineage>
        <taxon>Eukaryota</taxon>
        <taxon>Fungi</taxon>
        <taxon>Dikarya</taxon>
        <taxon>Ascomycota</taxon>
        <taxon>Pezizomycotina</taxon>
        <taxon>Sordariomycetes</taxon>
        <taxon>Hypocreomycetidae</taxon>
        <taxon>Hypocreales</taxon>
        <taxon>Cordycipitaceae</taxon>
        <taxon>Beauveria</taxon>
    </lineage>
</organism>
<dbReference type="Proteomes" id="UP001397290">
    <property type="component" value="Unassembled WGS sequence"/>
</dbReference>
<dbReference type="AlphaFoldDB" id="A0AAW0RFW9"/>
<comment type="caution">
    <text evidence="1">The sequence shown here is derived from an EMBL/GenBank/DDBJ whole genome shotgun (WGS) entry which is preliminary data.</text>
</comment>
<reference evidence="1 2" key="1">
    <citation type="submission" date="2020-02" db="EMBL/GenBank/DDBJ databases">
        <title>Comparative genomics of the hypocrealean fungal genus Beauvera.</title>
        <authorList>
            <person name="Showalter D.N."/>
            <person name="Bushley K.E."/>
            <person name="Rehner S.A."/>
        </authorList>
    </citation>
    <scope>NUCLEOTIDE SEQUENCE [LARGE SCALE GENOMIC DNA]</scope>
    <source>
        <strain evidence="1 2">ARSEF4384</strain>
    </source>
</reference>
<gene>
    <name evidence="1" type="ORF">G3M48_001522</name>
</gene>
<sequence>MATERAKLVLHANRYRAAATLRAYDRVDHREGSISLGAAYNDATSTVWAVVTAVPDHEDVAEKGLRWGCCSLGADVAVVHP</sequence>
<protein>
    <submittedName>
        <fullName evidence="1">Uncharacterized protein</fullName>
    </submittedName>
</protein>
<proteinExistence type="predicted"/>
<evidence type="ECO:0000313" key="1">
    <source>
        <dbReference type="EMBL" id="KAK8140886.1"/>
    </source>
</evidence>
<keyword evidence="2" id="KW-1185">Reference proteome</keyword>
<name>A0AAW0RFW9_9HYPO</name>
<evidence type="ECO:0000313" key="2">
    <source>
        <dbReference type="Proteomes" id="UP001397290"/>
    </source>
</evidence>
<accession>A0AAW0RFW9</accession>
<dbReference type="EMBL" id="JAAHCF010001432">
    <property type="protein sequence ID" value="KAK8140886.1"/>
    <property type="molecule type" value="Genomic_DNA"/>
</dbReference>